<protein>
    <submittedName>
        <fullName evidence="2">Conserved hypothetical</fullName>
    </submittedName>
</protein>
<feature type="region of interest" description="Disordered" evidence="1">
    <location>
        <begin position="1"/>
        <end position="20"/>
    </location>
</feature>
<evidence type="ECO:0000256" key="1">
    <source>
        <dbReference type="SAM" id="MobiDB-lite"/>
    </source>
</evidence>
<keyword evidence="3" id="KW-1185">Reference proteome</keyword>
<dbReference type="InterPro" id="IPR012447">
    <property type="entry name" value="DUF1651"/>
</dbReference>
<dbReference type="HOGENOM" id="CLU_181608_0_0_3"/>
<dbReference type="KEGG" id="syw:SYNW1583"/>
<dbReference type="RefSeq" id="WP_011128447.1">
    <property type="nucleotide sequence ID" value="NC_005070.1"/>
</dbReference>
<dbReference type="Proteomes" id="UP000001422">
    <property type="component" value="Chromosome"/>
</dbReference>
<dbReference type="EMBL" id="BX569693">
    <property type="protein sequence ID" value="CAE08098.1"/>
    <property type="molecule type" value="Genomic_DNA"/>
</dbReference>
<reference evidence="2 3" key="1">
    <citation type="journal article" date="2003" name="Nature">
        <title>The genome of a motile marine Synechococcus.</title>
        <authorList>
            <person name="Palenik B."/>
            <person name="Brahamsha B."/>
            <person name="Larimer F."/>
            <person name="Land M."/>
            <person name="Hauser L."/>
            <person name="Chain P."/>
            <person name="Lamerdin J."/>
            <person name="Regala W."/>
            <person name="Allen E.A."/>
            <person name="McCarren J."/>
            <person name="Paulsen I."/>
            <person name="Dufresne A."/>
            <person name="Partensky F."/>
            <person name="Webb E."/>
            <person name="Waterbury J."/>
        </authorList>
    </citation>
    <scope>NUCLEOTIDE SEQUENCE [LARGE SCALE GENOMIC DNA]</scope>
    <source>
        <strain evidence="2 3">WH8102</strain>
    </source>
</reference>
<dbReference type="eggNOG" id="ENOG5032MAN">
    <property type="taxonomic scope" value="Bacteria"/>
</dbReference>
<evidence type="ECO:0000313" key="2">
    <source>
        <dbReference type="EMBL" id="CAE08098.1"/>
    </source>
</evidence>
<dbReference type="Pfam" id="PF07864">
    <property type="entry name" value="DUF1651"/>
    <property type="match status" value="1"/>
</dbReference>
<name>Q7U5V8_PARMW</name>
<gene>
    <name evidence="2" type="ordered locus">SYNW1583</name>
</gene>
<evidence type="ECO:0000313" key="3">
    <source>
        <dbReference type="Proteomes" id="UP000001422"/>
    </source>
</evidence>
<accession>Q7U5V8</accession>
<organism evidence="2 3">
    <name type="scientific">Parasynechococcus marenigrum (strain WH8102)</name>
    <dbReference type="NCBI Taxonomy" id="84588"/>
    <lineage>
        <taxon>Bacteria</taxon>
        <taxon>Bacillati</taxon>
        <taxon>Cyanobacteriota</taxon>
        <taxon>Cyanophyceae</taxon>
        <taxon>Synechococcales</taxon>
        <taxon>Prochlorococcaceae</taxon>
        <taxon>Parasynechococcus</taxon>
        <taxon>Parasynechococcus marenigrum</taxon>
    </lineage>
</organism>
<proteinExistence type="predicted"/>
<dbReference type="AlphaFoldDB" id="Q7U5V8"/>
<feature type="compositionally biased region" description="Basic and acidic residues" evidence="1">
    <location>
        <begin position="1"/>
        <end position="14"/>
    </location>
</feature>
<sequence length="90" mass="10321">MWHDQPKHSDKPEKAGGQGWLINPSQQKLVQFQPGSATAHAQWVAIHTFRLKPGEAPTLITGRRMLRQNAIEAWQTMLKTGWTRCHSPRR</sequence>